<dbReference type="EMBL" id="WJQT01000035">
    <property type="protein sequence ID" value="MRJ48513.1"/>
    <property type="molecule type" value="Genomic_DNA"/>
</dbReference>
<keyword evidence="1" id="KW-1133">Transmembrane helix</keyword>
<evidence type="ECO:0000313" key="3">
    <source>
        <dbReference type="Proteomes" id="UP000440066"/>
    </source>
</evidence>
<sequence>MSEYSEISLLIIGGLISLVSTTTFYIIQQLMNWALVNRGKVKIYKKIVYSKINGASWGFHKDGSDIVFSVPLWLEIQNTKNKKEILRNLNIYLYKNNKKICQMKQIHHYRDAKESELKAFGDNGSYSFLMEPNTISRYDLYFILRREELNIDFNEIRLGYYNTKDKFIELFFLEVEKPWIVKKNSIDNDWSQLKRKNIRSK</sequence>
<dbReference type="Proteomes" id="UP000440066">
    <property type="component" value="Unassembled WGS sequence"/>
</dbReference>
<organism evidence="2 3">
    <name type="scientific">Fundicoccus ignavus</name>
    <dbReference type="NCBI Taxonomy" id="2664442"/>
    <lineage>
        <taxon>Bacteria</taxon>
        <taxon>Bacillati</taxon>
        <taxon>Bacillota</taxon>
        <taxon>Bacilli</taxon>
        <taxon>Lactobacillales</taxon>
        <taxon>Aerococcaceae</taxon>
        <taxon>Fundicoccus</taxon>
    </lineage>
</organism>
<gene>
    <name evidence="2" type="ORF">GF867_13250</name>
</gene>
<accession>A0A844CCB0</accession>
<keyword evidence="1" id="KW-0472">Membrane</keyword>
<protein>
    <submittedName>
        <fullName evidence="2">Uncharacterized protein</fullName>
    </submittedName>
</protein>
<comment type="caution">
    <text evidence="2">The sequence shown here is derived from an EMBL/GenBank/DDBJ whole genome shotgun (WGS) entry which is preliminary data.</text>
</comment>
<reference evidence="2 3" key="1">
    <citation type="submission" date="2019-11" db="EMBL/GenBank/DDBJ databases">
        <title>Characterisation of Fundicoccus ignavus gen. nov. sp. nov., a novel genus of the family Aerococcaceae from bulk tank milk.</title>
        <authorList>
            <person name="Siebert A."/>
            <person name="Huptas C."/>
            <person name="Wenning M."/>
            <person name="Scherer S."/>
            <person name="Doll E.V."/>
        </authorList>
    </citation>
    <scope>NUCLEOTIDE SEQUENCE [LARGE SCALE GENOMIC DNA]</scope>
    <source>
        <strain evidence="2 3">DSM 109652</strain>
    </source>
</reference>
<name>A0A844CCB0_9LACT</name>
<dbReference type="RefSeq" id="WP_153833560.1">
    <property type="nucleotide sequence ID" value="NZ_WJQT01000035.1"/>
</dbReference>
<evidence type="ECO:0000256" key="1">
    <source>
        <dbReference type="SAM" id="Phobius"/>
    </source>
</evidence>
<keyword evidence="1" id="KW-0812">Transmembrane</keyword>
<feature type="transmembrane region" description="Helical" evidence="1">
    <location>
        <begin position="7"/>
        <end position="27"/>
    </location>
</feature>
<proteinExistence type="predicted"/>
<dbReference type="AlphaFoldDB" id="A0A844CCB0"/>
<evidence type="ECO:0000313" key="2">
    <source>
        <dbReference type="EMBL" id="MRJ48513.1"/>
    </source>
</evidence>